<dbReference type="InterPro" id="IPR052957">
    <property type="entry name" value="Auxin_embryo_med"/>
</dbReference>
<dbReference type="GO" id="GO:0009793">
    <property type="term" value="P:embryo development ending in seed dormancy"/>
    <property type="evidence" value="ECO:0007669"/>
    <property type="project" value="TreeGrafter"/>
</dbReference>
<dbReference type="Gene3D" id="3.30.565.10">
    <property type="entry name" value="Histidine kinase-like ATPase, C-terminal domain"/>
    <property type="match status" value="1"/>
</dbReference>
<dbReference type="PANTHER" id="PTHR32387:SF16">
    <property type="entry name" value="HISTIDINE KINASE_HSP90-LIKE ATPASE SUPERFAMILY"/>
    <property type="match status" value="1"/>
</dbReference>
<reference evidence="1" key="1">
    <citation type="journal article" date="2019" name="Sci. Rep.">
        <title>Draft genome of Tanacetum cinerariifolium, the natural source of mosquito coil.</title>
        <authorList>
            <person name="Yamashiro T."/>
            <person name="Shiraishi A."/>
            <person name="Satake H."/>
            <person name="Nakayama K."/>
        </authorList>
    </citation>
    <scope>NUCLEOTIDE SEQUENCE</scope>
</reference>
<sequence length="871" mass="97484">MLPGRQFYLSTPNHPPHRTIQNEHFLYPIVGLWLPRLWIHVIKPISCRTTQGLAKHFAPDGHGLFFPFCNSLEDAQMIFQIFAAFVHLYVLPWELGPSMILKVGDPHGERCGLGSFVRCAQMLIDWEASPTDGANVEANLRGLVGLSKWASISMNVWFSSASLERKDNGPDLVQYSLGSSFRLCSSGMIASIKFGLCDRMSSILKEINKEGPANTNSTKCVDVKTDVEPAEHDVLVASKHVSNGCAVFLREICKLESSLTKHFSADDFASLGFGDIFTFLGEHISLLPTTWKDCLIRTDKVEKHSIKVCMSQSYLLEFLSEAANSLREHETLSNLMLSQLLKTQFPSAGLTLLEDYFTVDLLTNLSKNGDHVSSSIMLFSSTLSDFRAEKGFSDTHVGTNDAIELLLKALMLVDLSLWSCWDYKFAPSLDPLLGWLLSNITTKELFCLVTEDGQVLRLDHSTIVDSFLESFLHGSSFETTVKLISLIALYGGERNVALSLLKFHAKFDFEGAPIASRYVIYCLGYIPKEFQCFRAELLVSAFHSVIKDAQLAILSECKSKEDHMLIHELGLSLGIVEWLNDYCSCLSESKESLEIKRFSLENEIMPSLETNEPSEDRNRDSVTTLTVHGADDDCVQPMLDSERETNAAKIIDSIRIEEFELYSLDLHFLLELEKSIIVLNNEQGFSAENIRALCDVGNSTKKKASSGYIGKKGIGFKSVFRVTDALEIHSNGFHIDSVYVPTEIQSNVFKCFSKDNIQSLINIWISSLNFTIWSCTTVISSTNYYRCVVKGPNLSARTVQVQRDKDDSLCLPKMPSITMHSIFAYGKLKSLTNQSLNCVLNAFDFPPIRAAFSSKIRMPCVLIGVIRLTRR</sequence>
<dbReference type="GO" id="GO:0010305">
    <property type="term" value="P:leaf vascular tissue pattern formation"/>
    <property type="evidence" value="ECO:0007669"/>
    <property type="project" value="TreeGrafter"/>
</dbReference>
<dbReference type="AlphaFoldDB" id="A0A6L2MID3"/>
<protein>
    <submittedName>
        <fullName evidence="1">Uncharacterized protein</fullName>
    </submittedName>
</protein>
<dbReference type="GO" id="GO:0048364">
    <property type="term" value="P:root development"/>
    <property type="evidence" value="ECO:0007669"/>
    <property type="project" value="TreeGrafter"/>
</dbReference>
<accession>A0A6L2MID3</accession>
<evidence type="ECO:0000313" key="1">
    <source>
        <dbReference type="EMBL" id="GEU73490.1"/>
    </source>
</evidence>
<dbReference type="SUPFAM" id="SSF55874">
    <property type="entry name" value="ATPase domain of HSP90 chaperone/DNA topoisomerase II/histidine kinase"/>
    <property type="match status" value="1"/>
</dbReference>
<dbReference type="InterPro" id="IPR036890">
    <property type="entry name" value="HATPase_C_sf"/>
</dbReference>
<dbReference type="PANTHER" id="PTHR32387">
    <property type="entry name" value="WU:FJ29H11"/>
    <property type="match status" value="1"/>
</dbReference>
<organism evidence="1">
    <name type="scientific">Tanacetum cinerariifolium</name>
    <name type="common">Dalmatian daisy</name>
    <name type="synonym">Chrysanthemum cinerariifolium</name>
    <dbReference type="NCBI Taxonomy" id="118510"/>
    <lineage>
        <taxon>Eukaryota</taxon>
        <taxon>Viridiplantae</taxon>
        <taxon>Streptophyta</taxon>
        <taxon>Embryophyta</taxon>
        <taxon>Tracheophyta</taxon>
        <taxon>Spermatophyta</taxon>
        <taxon>Magnoliopsida</taxon>
        <taxon>eudicotyledons</taxon>
        <taxon>Gunneridae</taxon>
        <taxon>Pentapetalae</taxon>
        <taxon>asterids</taxon>
        <taxon>campanulids</taxon>
        <taxon>Asterales</taxon>
        <taxon>Asteraceae</taxon>
        <taxon>Asteroideae</taxon>
        <taxon>Anthemideae</taxon>
        <taxon>Anthemidinae</taxon>
        <taxon>Tanacetum</taxon>
    </lineage>
</organism>
<proteinExistence type="predicted"/>
<dbReference type="GO" id="GO:0005634">
    <property type="term" value="C:nucleus"/>
    <property type="evidence" value="ECO:0007669"/>
    <property type="project" value="TreeGrafter"/>
</dbReference>
<name>A0A6L2MID3_TANCI</name>
<comment type="caution">
    <text evidence="1">The sequence shown here is derived from an EMBL/GenBank/DDBJ whole genome shotgun (WGS) entry which is preliminary data.</text>
</comment>
<gene>
    <name evidence="1" type="ORF">Tci_045468</name>
</gene>
<dbReference type="NCBIfam" id="NF047352">
    <property type="entry name" value="P_loop_sacsin"/>
    <property type="match status" value="1"/>
</dbReference>
<dbReference type="EMBL" id="BKCJ010006698">
    <property type="protein sequence ID" value="GEU73490.1"/>
    <property type="molecule type" value="Genomic_DNA"/>
</dbReference>